<reference evidence="1 2" key="2">
    <citation type="submission" date="2015-01" db="EMBL/GenBank/DDBJ databases">
        <authorList>
            <consortium name="NBRP consortium"/>
            <person name="Sawabe T."/>
            <person name="Meirelles P."/>
            <person name="Feng G."/>
            <person name="Sayaka M."/>
            <person name="Hattori M."/>
            <person name="Ohkuma M."/>
        </authorList>
    </citation>
    <scope>NUCLEOTIDE SEQUENCE [LARGE SCALE GENOMIC DNA]</scope>
    <source>
        <strain evidence="2">JCM 19231</strain>
    </source>
</reference>
<comment type="caution">
    <text evidence="1">The sequence shown here is derived from an EMBL/GenBank/DDBJ whole genome shotgun (WGS) entry which is preliminary data.</text>
</comment>
<dbReference type="AlphaFoldDB" id="A0A0B8NSK1"/>
<accession>A0A0B8NSK1</accession>
<keyword evidence="2" id="KW-1185">Reference proteome</keyword>
<name>A0A0B8NSK1_9VIBR</name>
<evidence type="ECO:0000313" key="2">
    <source>
        <dbReference type="Proteomes" id="UP000031671"/>
    </source>
</evidence>
<gene>
    <name evidence="1" type="ORF">JCM19231_3658</name>
</gene>
<protein>
    <submittedName>
        <fullName evidence="1">Uncharacterized protein</fullName>
    </submittedName>
</protein>
<dbReference type="EMBL" id="BBRZ01000001">
    <property type="protein sequence ID" value="GAM54138.1"/>
    <property type="molecule type" value="Genomic_DNA"/>
</dbReference>
<organism evidence="1 2">
    <name type="scientific">Vibrio ishigakensis</name>
    <dbReference type="NCBI Taxonomy" id="1481914"/>
    <lineage>
        <taxon>Bacteria</taxon>
        <taxon>Pseudomonadati</taxon>
        <taxon>Pseudomonadota</taxon>
        <taxon>Gammaproteobacteria</taxon>
        <taxon>Vibrionales</taxon>
        <taxon>Vibrionaceae</taxon>
        <taxon>Vibrio</taxon>
    </lineage>
</organism>
<dbReference type="Proteomes" id="UP000031671">
    <property type="component" value="Unassembled WGS sequence"/>
</dbReference>
<evidence type="ECO:0000313" key="1">
    <source>
        <dbReference type="EMBL" id="GAM54138.1"/>
    </source>
</evidence>
<sequence length="122" mass="13860">MLIKDNGDSIAFRSKFEDDTGTHNYYSKAVNQQQTENDWFYVKYKGPLSNNHTVIAKKDANQNAYEITVQDDQNGKAKASATAAPVMVSKAELTRNYPYLSSNTRVKTGTELNEIYQLYLNH</sequence>
<proteinExistence type="predicted"/>
<reference evidence="1 2" key="1">
    <citation type="submission" date="2015-01" db="EMBL/GenBank/DDBJ databases">
        <title>Vibrio sp. C1 JCM 19231 whole genome shotgun sequence.</title>
        <authorList>
            <person name="Sawabe T."/>
            <person name="Meirelles P."/>
            <person name="Feng G."/>
            <person name="Sayaka M."/>
            <person name="Hattori M."/>
            <person name="Ohkuma M."/>
        </authorList>
    </citation>
    <scope>NUCLEOTIDE SEQUENCE [LARGE SCALE GENOMIC DNA]</scope>
    <source>
        <strain evidence="2">JCM 19231</strain>
    </source>
</reference>